<gene>
    <name evidence="2" type="primary">jg8868</name>
    <name evidence="2" type="ORF">PAEG_LOCUS9749</name>
</gene>
<dbReference type="PANTHER" id="PTHR24213">
    <property type="entry name" value="ACTIN-BINDING LIM PROTEIN"/>
    <property type="match status" value="1"/>
</dbReference>
<dbReference type="SMART" id="SM00153">
    <property type="entry name" value="VHP"/>
    <property type="match status" value="1"/>
</dbReference>
<proteinExistence type="predicted"/>
<dbReference type="PANTHER" id="PTHR24213:SF9">
    <property type="entry name" value="UNCOORDINATED 115A, ISOFORM B-RELATED"/>
    <property type="match status" value="1"/>
</dbReference>
<keyword evidence="3" id="KW-1185">Reference proteome</keyword>
<dbReference type="GO" id="GO:0015629">
    <property type="term" value="C:actin cytoskeleton"/>
    <property type="evidence" value="ECO:0007669"/>
    <property type="project" value="TreeGrafter"/>
</dbReference>
<comment type="caution">
    <text evidence="2">The sequence shown here is derived from an EMBL/GenBank/DDBJ whole genome shotgun (WGS) entry which is preliminary data.</text>
</comment>
<dbReference type="GO" id="GO:0007010">
    <property type="term" value="P:cytoskeleton organization"/>
    <property type="evidence" value="ECO:0007669"/>
    <property type="project" value="InterPro"/>
</dbReference>
<sequence>MHAPPRPGYGLRSSTLPAGGLRSCNGDFTFSGLGDKTHSTDFSSGKSDISAGSITDVDRSAVTTDGGVMIRGGGVISAAAGGVGPGSTMGSGVGVGVRGGGVRRSLPNMATSHLLHEPAKLYPYHLLLITNYRLPPDVDRLNLERHLSDAEFEAILQVGRQEFYRLPQWRRNELKRRARLF</sequence>
<accession>A0A8S4R7T3</accession>
<evidence type="ECO:0000313" key="2">
    <source>
        <dbReference type="EMBL" id="CAH2230540.1"/>
    </source>
</evidence>
<dbReference type="InterPro" id="IPR036886">
    <property type="entry name" value="Villin_headpiece_dom_sf"/>
</dbReference>
<dbReference type="PROSITE" id="PS51089">
    <property type="entry name" value="HP"/>
    <property type="match status" value="1"/>
</dbReference>
<dbReference type="GO" id="GO:0051015">
    <property type="term" value="F:actin filament binding"/>
    <property type="evidence" value="ECO:0007669"/>
    <property type="project" value="TreeGrafter"/>
</dbReference>
<dbReference type="Pfam" id="PF02209">
    <property type="entry name" value="VHP"/>
    <property type="match status" value="1"/>
</dbReference>
<organism evidence="2 3">
    <name type="scientific">Pararge aegeria aegeria</name>
    <dbReference type="NCBI Taxonomy" id="348720"/>
    <lineage>
        <taxon>Eukaryota</taxon>
        <taxon>Metazoa</taxon>
        <taxon>Ecdysozoa</taxon>
        <taxon>Arthropoda</taxon>
        <taxon>Hexapoda</taxon>
        <taxon>Insecta</taxon>
        <taxon>Pterygota</taxon>
        <taxon>Neoptera</taxon>
        <taxon>Endopterygota</taxon>
        <taxon>Lepidoptera</taxon>
        <taxon>Glossata</taxon>
        <taxon>Ditrysia</taxon>
        <taxon>Papilionoidea</taxon>
        <taxon>Nymphalidae</taxon>
        <taxon>Satyrinae</taxon>
        <taxon>Satyrini</taxon>
        <taxon>Parargina</taxon>
        <taxon>Pararge</taxon>
    </lineage>
</organism>
<dbReference type="EMBL" id="CAKXAJ010024815">
    <property type="protein sequence ID" value="CAH2230540.1"/>
    <property type="molecule type" value="Genomic_DNA"/>
</dbReference>
<dbReference type="InterPro" id="IPR051618">
    <property type="entry name" value="Actin-binding_LIM"/>
</dbReference>
<protein>
    <submittedName>
        <fullName evidence="2">Jg8868 protein</fullName>
    </submittedName>
</protein>
<dbReference type="GO" id="GO:0030032">
    <property type="term" value="P:lamellipodium assembly"/>
    <property type="evidence" value="ECO:0007669"/>
    <property type="project" value="TreeGrafter"/>
</dbReference>
<name>A0A8S4R7T3_9NEOP</name>
<dbReference type="Proteomes" id="UP000838756">
    <property type="component" value="Unassembled WGS sequence"/>
</dbReference>
<dbReference type="InterPro" id="IPR003128">
    <property type="entry name" value="Villin_headpiece"/>
</dbReference>
<evidence type="ECO:0000259" key="1">
    <source>
        <dbReference type="PROSITE" id="PS51089"/>
    </source>
</evidence>
<dbReference type="SUPFAM" id="SSF47050">
    <property type="entry name" value="VHP, Villin headpiece domain"/>
    <property type="match status" value="1"/>
</dbReference>
<feature type="domain" description="HP" evidence="1">
    <location>
        <begin position="116"/>
        <end position="181"/>
    </location>
</feature>
<reference evidence="2" key="1">
    <citation type="submission" date="2022-03" db="EMBL/GenBank/DDBJ databases">
        <authorList>
            <person name="Lindestad O."/>
        </authorList>
    </citation>
    <scope>NUCLEOTIDE SEQUENCE</scope>
</reference>
<dbReference type="OrthoDB" id="1746725at2759"/>
<evidence type="ECO:0000313" key="3">
    <source>
        <dbReference type="Proteomes" id="UP000838756"/>
    </source>
</evidence>
<dbReference type="AlphaFoldDB" id="A0A8S4R7T3"/>
<dbReference type="Gene3D" id="1.10.950.10">
    <property type="entry name" value="Villin headpiece domain"/>
    <property type="match status" value="1"/>
</dbReference>